<gene>
    <name evidence="3" type="ORF">F53441_12417</name>
</gene>
<organism evidence="3 4">
    <name type="scientific">Fusarium austroafricanum</name>
    <dbReference type="NCBI Taxonomy" id="2364996"/>
    <lineage>
        <taxon>Eukaryota</taxon>
        <taxon>Fungi</taxon>
        <taxon>Dikarya</taxon>
        <taxon>Ascomycota</taxon>
        <taxon>Pezizomycotina</taxon>
        <taxon>Sordariomycetes</taxon>
        <taxon>Hypocreomycetidae</taxon>
        <taxon>Hypocreales</taxon>
        <taxon>Nectriaceae</taxon>
        <taxon>Fusarium</taxon>
        <taxon>Fusarium concolor species complex</taxon>
    </lineage>
</organism>
<accession>A0A8H4JVS3</accession>
<dbReference type="OrthoDB" id="4965074at2759"/>
<evidence type="ECO:0008006" key="5">
    <source>
        <dbReference type="Google" id="ProtNLM"/>
    </source>
</evidence>
<dbReference type="EMBL" id="JAADJG010000669">
    <property type="protein sequence ID" value="KAF4439942.1"/>
    <property type="molecule type" value="Genomic_DNA"/>
</dbReference>
<sequence length="184" mass="20016">MKLLTLISVLATSMTLVSADAKPTAKDKPKPNPRLQLGPPDRFANHLKARDDKCGPTPMCQASASQEPGAPPACANSFAGCKFDQFPCTNHMTPKWTPAHHCYCILATKQAMDAYCQEGGFKGGRNPWKHYYAVQCYGAANDQICQKECKNQNLGNGRINKANPGGPFKDSKKELAKFKTNAIA</sequence>
<evidence type="ECO:0000313" key="3">
    <source>
        <dbReference type="EMBL" id="KAF4439942.1"/>
    </source>
</evidence>
<feature type="region of interest" description="Disordered" evidence="1">
    <location>
        <begin position="20"/>
        <end position="40"/>
    </location>
</feature>
<name>A0A8H4JVS3_9HYPO</name>
<evidence type="ECO:0000313" key="4">
    <source>
        <dbReference type="Proteomes" id="UP000605986"/>
    </source>
</evidence>
<dbReference type="AlphaFoldDB" id="A0A8H4JVS3"/>
<dbReference type="Proteomes" id="UP000605986">
    <property type="component" value="Unassembled WGS sequence"/>
</dbReference>
<evidence type="ECO:0000256" key="2">
    <source>
        <dbReference type="SAM" id="SignalP"/>
    </source>
</evidence>
<proteinExistence type="predicted"/>
<comment type="caution">
    <text evidence="3">The sequence shown here is derived from an EMBL/GenBank/DDBJ whole genome shotgun (WGS) entry which is preliminary data.</text>
</comment>
<evidence type="ECO:0000256" key="1">
    <source>
        <dbReference type="SAM" id="MobiDB-lite"/>
    </source>
</evidence>
<protein>
    <recommendedName>
        <fullName evidence="5">Extracellular membrane protein CFEM domain-containing protein</fullName>
    </recommendedName>
</protein>
<feature type="chain" id="PRO_5034849100" description="Extracellular membrane protein CFEM domain-containing protein" evidence="2">
    <location>
        <begin position="20"/>
        <end position="184"/>
    </location>
</feature>
<feature type="signal peptide" evidence="2">
    <location>
        <begin position="1"/>
        <end position="19"/>
    </location>
</feature>
<keyword evidence="4" id="KW-1185">Reference proteome</keyword>
<keyword evidence="2" id="KW-0732">Signal</keyword>
<reference evidence="3" key="1">
    <citation type="submission" date="2020-01" db="EMBL/GenBank/DDBJ databases">
        <title>Identification and distribution of gene clusters putatively required for synthesis of sphingolipid metabolism inhibitors in phylogenetically diverse species of the filamentous fungus Fusarium.</title>
        <authorList>
            <person name="Kim H.-S."/>
            <person name="Busman M."/>
            <person name="Brown D.W."/>
            <person name="Divon H."/>
            <person name="Uhlig S."/>
            <person name="Proctor R.H."/>
        </authorList>
    </citation>
    <scope>NUCLEOTIDE SEQUENCE</scope>
    <source>
        <strain evidence="3">NRRL 53441</strain>
    </source>
</reference>